<evidence type="ECO:0000256" key="1">
    <source>
        <dbReference type="SAM" id="SignalP"/>
    </source>
</evidence>
<dbReference type="eggNOG" id="ENOG50341FB">
    <property type="taxonomic scope" value="Bacteria"/>
</dbReference>
<evidence type="ECO:0000313" key="3">
    <source>
        <dbReference type="Proteomes" id="UP000005438"/>
    </source>
</evidence>
<dbReference type="KEGG" id="nko:Niako_2485"/>
<proteinExistence type="predicted"/>
<dbReference type="HOGENOM" id="CLU_1114890_0_0_10"/>
<dbReference type="AlphaFoldDB" id="G8TNC3"/>
<keyword evidence="1" id="KW-0732">Signal</keyword>
<gene>
    <name evidence="2" type="ordered locus">Niako_2485</name>
</gene>
<evidence type="ECO:0008006" key="4">
    <source>
        <dbReference type="Google" id="ProtNLM"/>
    </source>
</evidence>
<accession>G8TNC3</accession>
<feature type="signal peptide" evidence="1">
    <location>
        <begin position="1"/>
        <end position="21"/>
    </location>
</feature>
<dbReference type="Proteomes" id="UP000005438">
    <property type="component" value="Chromosome"/>
</dbReference>
<dbReference type="EMBL" id="CP003178">
    <property type="protein sequence ID" value="AEV98825.1"/>
    <property type="molecule type" value="Genomic_DNA"/>
</dbReference>
<organism evidence="2 3">
    <name type="scientific">Niastella koreensis (strain DSM 17620 / KACC 11465 / NBRC 106392 / GR20-10)</name>
    <dbReference type="NCBI Taxonomy" id="700598"/>
    <lineage>
        <taxon>Bacteria</taxon>
        <taxon>Pseudomonadati</taxon>
        <taxon>Bacteroidota</taxon>
        <taxon>Chitinophagia</taxon>
        <taxon>Chitinophagales</taxon>
        <taxon>Chitinophagaceae</taxon>
        <taxon>Niastella</taxon>
    </lineage>
</organism>
<dbReference type="OrthoDB" id="1118958at2"/>
<protein>
    <recommendedName>
        <fullName evidence="4">DUF3575 domain-containing protein</fullName>
    </recommendedName>
</protein>
<reference evidence="2 3" key="1">
    <citation type="submission" date="2011-12" db="EMBL/GenBank/DDBJ databases">
        <title>The complete genome of Niastella koreensis GR20-10.</title>
        <authorList>
            <consortium name="US DOE Joint Genome Institute (JGI-PGF)"/>
            <person name="Lucas S."/>
            <person name="Han J."/>
            <person name="Lapidus A."/>
            <person name="Bruce D."/>
            <person name="Goodwin L."/>
            <person name="Pitluck S."/>
            <person name="Peters L."/>
            <person name="Kyrpides N."/>
            <person name="Mavromatis K."/>
            <person name="Ivanova N."/>
            <person name="Mikhailova N."/>
            <person name="Davenport K."/>
            <person name="Saunders E."/>
            <person name="Detter J.C."/>
            <person name="Tapia R."/>
            <person name="Han C."/>
            <person name="Land M."/>
            <person name="Hauser L."/>
            <person name="Markowitz V."/>
            <person name="Cheng J.-F."/>
            <person name="Hugenholtz P."/>
            <person name="Woyke T."/>
            <person name="Wu D."/>
            <person name="Tindall B."/>
            <person name="Pomrenke H."/>
            <person name="Brambilla E."/>
            <person name="Klenk H.-P."/>
            <person name="Eisen J.A."/>
        </authorList>
    </citation>
    <scope>NUCLEOTIDE SEQUENCE [LARGE SCALE GENOMIC DNA]</scope>
    <source>
        <strain evidence="3">DSM 17620 / KACC 11465 / NBRC 106392 / GR20-10</strain>
    </source>
</reference>
<sequence length="249" mass="28683">MRIAHLYCLLFLLLIANCSLAQRADTAHYYKNIIRYNLSGALLFGIDHYVVLGYERVIKPRQSISVNFGRASLPKPVSINTDSFQVQKDQKRNGYNFSIDYRFYLASENKHHAPHGLYIGPYYSYNKFTNDKQWAHTNNSTTSNINTSTKFNIHTVGFELGYQFIFWKRLALDLVLAGPGLGFYNYKATFDSNISPDAKKQLQEALKQLLTQKFPGMNYVFSDKTLDANGVMKTNTIGYRYIFHIGFNF</sequence>
<dbReference type="STRING" id="700598.Niako_2485"/>
<feature type="chain" id="PRO_5003517723" description="DUF3575 domain-containing protein" evidence="1">
    <location>
        <begin position="22"/>
        <end position="249"/>
    </location>
</feature>
<name>G8TNC3_NIAKG</name>
<evidence type="ECO:0000313" key="2">
    <source>
        <dbReference type="EMBL" id="AEV98825.1"/>
    </source>
</evidence>